<proteinExistence type="predicted"/>
<dbReference type="Pfam" id="PF01761">
    <property type="entry name" value="DHQ_synthase"/>
    <property type="match status" value="1"/>
</dbReference>
<evidence type="ECO:0000256" key="4">
    <source>
        <dbReference type="ARBA" id="ARBA00022723"/>
    </source>
</evidence>
<dbReference type="EMBL" id="JAKKDV010000003">
    <property type="protein sequence ID" value="MCF7560763.1"/>
    <property type="molecule type" value="Genomic_DNA"/>
</dbReference>
<dbReference type="SUPFAM" id="SSF56796">
    <property type="entry name" value="Dehydroquinate synthase-like"/>
    <property type="match status" value="1"/>
</dbReference>
<keyword evidence="9" id="KW-0170">Cobalt</keyword>
<evidence type="ECO:0000256" key="7">
    <source>
        <dbReference type="ARBA" id="ARBA00023027"/>
    </source>
</evidence>
<dbReference type="Gene3D" id="1.20.1090.10">
    <property type="entry name" value="Dehydroquinate synthase-like - alpha domain"/>
    <property type="match status" value="1"/>
</dbReference>
<evidence type="ECO:0000256" key="5">
    <source>
        <dbReference type="ARBA" id="ARBA00022741"/>
    </source>
</evidence>
<evidence type="ECO:0000256" key="3">
    <source>
        <dbReference type="ARBA" id="ARBA00003485"/>
    </source>
</evidence>
<evidence type="ECO:0000259" key="11">
    <source>
        <dbReference type="Pfam" id="PF01761"/>
    </source>
</evidence>
<evidence type="ECO:0000256" key="1">
    <source>
        <dbReference type="ARBA" id="ARBA00001911"/>
    </source>
</evidence>
<protein>
    <recommendedName>
        <fullName evidence="10">3-dehydroquinate synthase</fullName>
        <ecNumber evidence="10">4.2.3.4</ecNumber>
    </recommendedName>
</protein>
<sequence length="355" mass="39838">MDSITANDSIIHFNDKCYVSINQHLKENNFSKIFILVDENTHQYCLPRFLERLETNVIIEIIEIESGEVNKTIETCVGVWNALSELDADRKSLMINIGGGVITDLGGFVACTFKRGIAYINVPTTLLSMVDASVGGKTGVDLGHLKNQIGVISNPNLVLIDTQFLDTLPKNQMRSGLAEMLKHGLISDENYWNKFKNMSDLSLNDLDDLIHQSVMIKKHVVEEDPFENGLRKTLNFGHTLGHAIESYFLSNDEKTTLLHGEAIVIGMILATYISTELTGFPKDTRDDIKNLLIGYYGKVIIEKSEHSTIIELLKYDKKNNHGNINFVLLEAIGKPKIDCIVDDKIIIDAFEFYAN</sequence>
<dbReference type="CDD" id="cd08195">
    <property type="entry name" value="DHQS"/>
    <property type="match status" value="1"/>
</dbReference>
<comment type="cofactor">
    <cofactor evidence="2">
        <name>Co(2+)</name>
        <dbReference type="ChEBI" id="CHEBI:48828"/>
    </cofactor>
</comment>
<comment type="cofactor">
    <cofactor evidence="1">
        <name>NAD(+)</name>
        <dbReference type="ChEBI" id="CHEBI:57540"/>
    </cofactor>
</comment>
<organism evidence="13 14">
    <name type="scientific">Flaviramulus multivorans</name>
    <dbReference type="NCBI Taxonomy" id="1304750"/>
    <lineage>
        <taxon>Bacteria</taxon>
        <taxon>Pseudomonadati</taxon>
        <taxon>Bacteroidota</taxon>
        <taxon>Flavobacteriia</taxon>
        <taxon>Flavobacteriales</taxon>
        <taxon>Flavobacteriaceae</taxon>
        <taxon>Flaviramulus</taxon>
    </lineage>
</organism>
<reference evidence="13 14" key="1">
    <citation type="submission" date="2022-01" db="EMBL/GenBank/DDBJ databases">
        <title>Draft genome sequence of Sabulilitoribacter multivorans KCTC 32326.</title>
        <authorList>
            <person name="Oh J.-S."/>
        </authorList>
    </citation>
    <scope>NUCLEOTIDE SEQUENCE [LARGE SCALE GENOMIC DNA]</scope>
    <source>
        <strain evidence="13 14">M-M16</strain>
    </source>
</reference>
<dbReference type="PIRSF" id="PIRSF001455">
    <property type="entry name" value="DHQ_synth"/>
    <property type="match status" value="1"/>
</dbReference>
<evidence type="ECO:0000259" key="12">
    <source>
        <dbReference type="Pfam" id="PF24621"/>
    </source>
</evidence>
<dbReference type="RefSeq" id="WP_237231442.1">
    <property type="nucleotide sequence ID" value="NZ_JAKKDV010000003.1"/>
</dbReference>
<dbReference type="Proteomes" id="UP001200022">
    <property type="component" value="Unassembled WGS sequence"/>
</dbReference>
<evidence type="ECO:0000256" key="2">
    <source>
        <dbReference type="ARBA" id="ARBA00001941"/>
    </source>
</evidence>
<dbReference type="GO" id="GO:0003856">
    <property type="term" value="F:3-dehydroquinate synthase activity"/>
    <property type="evidence" value="ECO:0007669"/>
    <property type="project" value="UniProtKB-EC"/>
</dbReference>
<dbReference type="InterPro" id="IPR030960">
    <property type="entry name" value="DHQS/DOIS_N"/>
</dbReference>
<evidence type="ECO:0000313" key="13">
    <source>
        <dbReference type="EMBL" id="MCF7560763.1"/>
    </source>
</evidence>
<comment type="function">
    <text evidence="3">Catalyzes the conversion of 3-deoxy-D-arabino-heptulosonate 7-phosphate (DAHP) to dehydroquinate (DHQ).</text>
</comment>
<dbReference type="PANTHER" id="PTHR43622:SF1">
    <property type="entry name" value="3-DEHYDROQUINATE SYNTHASE"/>
    <property type="match status" value="1"/>
</dbReference>
<keyword evidence="5" id="KW-0547">Nucleotide-binding</keyword>
<dbReference type="PANTHER" id="PTHR43622">
    <property type="entry name" value="3-DEHYDROQUINATE SYNTHASE"/>
    <property type="match status" value="1"/>
</dbReference>
<gene>
    <name evidence="13" type="primary">aroB</name>
    <name evidence="13" type="ORF">L3X39_08940</name>
</gene>
<dbReference type="InterPro" id="IPR016037">
    <property type="entry name" value="DHQ_synth_AroB"/>
</dbReference>
<dbReference type="Pfam" id="PF24621">
    <property type="entry name" value="DHQS_C"/>
    <property type="match status" value="1"/>
</dbReference>
<dbReference type="InterPro" id="IPR050071">
    <property type="entry name" value="Dehydroquinate_synthase"/>
</dbReference>
<dbReference type="InterPro" id="IPR056179">
    <property type="entry name" value="DHQS_C"/>
</dbReference>
<evidence type="ECO:0000256" key="8">
    <source>
        <dbReference type="ARBA" id="ARBA00023239"/>
    </source>
</evidence>
<keyword evidence="8 13" id="KW-0456">Lyase</keyword>
<dbReference type="NCBIfam" id="TIGR01357">
    <property type="entry name" value="aroB"/>
    <property type="match status" value="1"/>
</dbReference>
<evidence type="ECO:0000256" key="6">
    <source>
        <dbReference type="ARBA" id="ARBA00022833"/>
    </source>
</evidence>
<keyword evidence="7" id="KW-0520">NAD</keyword>
<evidence type="ECO:0000256" key="10">
    <source>
        <dbReference type="NCBIfam" id="TIGR01357"/>
    </source>
</evidence>
<keyword evidence="14" id="KW-1185">Reference proteome</keyword>
<dbReference type="InterPro" id="IPR030963">
    <property type="entry name" value="DHQ_synth_fam"/>
</dbReference>
<accession>A0ABS9IJJ8</accession>
<feature type="domain" description="3-dehydroquinate synthase N-terminal" evidence="11">
    <location>
        <begin position="62"/>
        <end position="174"/>
    </location>
</feature>
<evidence type="ECO:0000313" key="14">
    <source>
        <dbReference type="Proteomes" id="UP001200022"/>
    </source>
</evidence>
<dbReference type="EC" id="4.2.3.4" evidence="10"/>
<feature type="domain" description="3-dehydroquinate synthase C-terminal" evidence="12">
    <location>
        <begin position="176"/>
        <end position="319"/>
    </location>
</feature>
<comment type="caution">
    <text evidence="13">The sequence shown here is derived from an EMBL/GenBank/DDBJ whole genome shotgun (WGS) entry which is preliminary data.</text>
</comment>
<keyword evidence="6" id="KW-0862">Zinc</keyword>
<keyword evidence="4" id="KW-0479">Metal-binding</keyword>
<evidence type="ECO:0000256" key="9">
    <source>
        <dbReference type="ARBA" id="ARBA00023285"/>
    </source>
</evidence>
<name>A0ABS9IJJ8_9FLAO</name>
<dbReference type="Gene3D" id="3.40.50.1970">
    <property type="match status" value="1"/>
</dbReference>